<dbReference type="PROSITE" id="PS50994">
    <property type="entry name" value="INTEGRASE"/>
    <property type="match status" value="1"/>
</dbReference>
<evidence type="ECO:0000256" key="2">
    <source>
        <dbReference type="ARBA" id="ARBA00022578"/>
    </source>
</evidence>
<dbReference type="Pfam" id="PF07727">
    <property type="entry name" value="RVT_2"/>
    <property type="match status" value="1"/>
</dbReference>
<keyword evidence="11" id="KW-0378">Hydrolase</keyword>
<evidence type="ECO:0000256" key="9">
    <source>
        <dbReference type="ARBA" id="ARBA00022750"/>
    </source>
</evidence>
<dbReference type="GO" id="GO:0005634">
    <property type="term" value="C:nucleus"/>
    <property type="evidence" value="ECO:0007669"/>
    <property type="project" value="UniProtKB-ARBA"/>
</dbReference>
<keyword evidence="13" id="KW-0460">Magnesium</keyword>
<proteinExistence type="predicted"/>
<dbReference type="Proteomes" id="UP000765509">
    <property type="component" value="Unassembled WGS sequence"/>
</dbReference>
<protein>
    <recommendedName>
        <fullName evidence="24">Integrase catalytic domain-containing protein</fullName>
    </recommendedName>
</protein>
<dbReference type="GO" id="GO:0006508">
    <property type="term" value="P:proteolysis"/>
    <property type="evidence" value="ECO:0007669"/>
    <property type="project" value="UniProtKB-KW"/>
</dbReference>
<dbReference type="CDD" id="cd09272">
    <property type="entry name" value="RNase_HI_RT_Ty1"/>
    <property type="match status" value="1"/>
</dbReference>
<dbReference type="GO" id="GO:0005524">
    <property type="term" value="F:ATP binding"/>
    <property type="evidence" value="ECO:0007669"/>
    <property type="project" value="UniProtKB-KW"/>
</dbReference>
<dbReference type="GO" id="GO:0003723">
    <property type="term" value="F:RNA binding"/>
    <property type="evidence" value="ECO:0007669"/>
    <property type="project" value="UniProtKB-KW"/>
</dbReference>
<keyword evidence="14" id="KW-0694">RNA-binding</keyword>
<dbReference type="InterPro" id="IPR012337">
    <property type="entry name" value="RNaseH-like_sf"/>
</dbReference>
<dbReference type="InterPro" id="IPR043502">
    <property type="entry name" value="DNA/RNA_pol_sf"/>
</dbReference>
<evidence type="ECO:0000256" key="13">
    <source>
        <dbReference type="ARBA" id="ARBA00022842"/>
    </source>
</evidence>
<dbReference type="Pfam" id="PF00665">
    <property type="entry name" value="rve"/>
    <property type="match status" value="1"/>
</dbReference>
<comment type="catalytic activity">
    <reaction evidence="21">
        <text>DNA(n) + a 2'-deoxyribonucleoside 5'-triphosphate = DNA(n+1) + diphosphate</text>
        <dbReference type="Rhea" id="RHEA:22508"/>
        <dbReference type="Rhea" id="RHEA-COMP:17339"/>
        <dbReference type="Rhea" id="RHEA-COMP:17340"/>
        <dbReference type="ChEBI" id="CHEBI:33019"/>
        <dbReference type="ChEBI" id="CHEBI:61560"/>
        <dbReference type="ChEBI" id="CHEBI:173112"/>
        <dbReference type="EC" id="2.7.7.49"/>
    </reaction>
</comment>
<evidence type="ECO:0000256" key="4">
    <source>
        <dbReference type="ARBA" id="ARBA00022670"/>
    </source>
</evidence>
<dbReference type="GO" id="GO:0032196">
    <property type="term" value="P:transposition"/>
    <property type="evidence" value="ECO:0007669"/>
    <property type="project" value="UniProtKB-KW"/>
</dbReference>
<keyword evidence="16" id="KW-0695">RNA-directed DNA polymerase</keyword>
<evidence type="ECO:0000259" key="24">
    <source>
        <dbReference type="PROSITE" id="PS50994"/>
    </source>
</evidence>
<dbReference type="InterPro" id="IPR001584">
    <property type="entry name" value="Integrase_cat-core"/>
</dbReference>
<feature type="domain" description="Integrase catalytic" evidence="24">
    <location>
        <begin position="477"/>
        <end position="654"/>
    </location>
</feature>
<dbReference type="SUPFAM" id="SSF56672">
    <property type="entry name" value="DNA/RNA polymerases"/>
    <property type="match status" value="1"/>
</dbReference>
<evidence type="ECO:0000256" key="3">
    <source>
        <dbReference type="ARBA" id="ARBA00022612"/>
    </source>
</evidence>
<dbReference type="PANTHER" id="PTHR42648">
    <property type="entry name" value="TRANSPOSASE, PUTATIVE-RELATED"/>
    <property type="match status" value="1"/>
</dbReference>
<keyword evidence="7" id="KW-0479">Metal-binding</keyword>
<dbReference type="GO" id="GO:0015074">
    <property type="term" value="P:DNA integration"/>
    <property type="evidence" value="ECO:0007669"/>
    <property type="project" value="UniProtKB-KW"/>
</dbReference>
<keyword evidence="3" id="KW-1188">Viral release from host cell</keyword>
<keyword evidence="10" id="KW-0255">Endonuclease</keyword>
<evidence type="ECO:0000256" key="6">
    <source>
        <dbReference type="ARBA" id="ARBA00022722"/>
    </source>
</evidence>
<keyword evidence="5" id="KW-0548">Nucleotidyltransferase</keyword>
<dbReference type="GO" id="GO:0003964">
    <property type="term" value="F:RNA-directed DNA polymerase activity"/>
    <property type="evidence" value="ECO:0007669"/>
    <property type="project" value="UniProtKB-KW"/>
</dbReference>
<evidence type="ECO:0000256" key="14">
    <source>
        <dbReference type="ARBA" id="ARBA00022884"/>
    </source>
</evidence>
<evidence type="ECO:0000256" key="22">
    <source>
        <dbReference type="ARBA" id="ARBA00049244"/>
    </source>
</evidence>
<keyword evidence="20" id="KW-0511">Multifunctional enzyme</keyword>
<evidence type="ECO:0000256" key="7">
    <source>
        <dbReference type="ARBA" id="ARBA00022723"/>
    </source>
</evidence>
<evidence type="ECO:0000313" key="26">
    <source>
        <dbReference type="Proteomes" id="UP000765509"/>
    </source>
</evidence>
<feature type="compositionally biased region" description="Basic and acidic residues" evidence="23">
    <location>
        <begin position="260"/>
        <end position="269"/>
    </location>
</feature>
<reference evidence="25" key="1">
    <citation type="submission" date="2021-03" db="EMBL/GenBank/DDBJ databases">
        <title>Draft genome sequence of rust myrtle Austropuccinia psidii MF-1, a brazilian biotype.</title>
        <authorList>
            <person name="Quecine M.C."/>
            <person name="Pachon D.M.R."/>
            <person name="Bonatelli M.L."/>
            <person name="Correr F.H."/>
            <person name="Franceschini L.M."/>
            <person name="Leite T.F."/>
            <person name="Margarido G.R.A."/>
            <person name="Almeida C.A."/>
            <person name="Ferrarezi J.A."/>
            <person name="Labate C.A."/>
        </authorList>
    </citation>
    <scope>NUCLEOTIDE SEQUENCE</scope>
    <source>
        <strain evidence="25">MF-1</strain>
    </source>
</reference>
<dbReference type="Pfam" id="PF25597">
    <property type="entry name" value="SH3_retrovirus"/>
    <property type="match status" value="1"/>
</dbReference>
<dbReference type="GO" id="GO:0004519">
    <property type="term" value="F:endonuclease activity"/>
    <property type="evidence" value="ECO:0007669"/>
    <property type="project" value="UniProtKB-KW"/>
</dbReference>
<keyword evidence="17" id="KW-0808">Transferase</keyword>
<evidence type="ECO:0000256" key="21">
    <source>
        <dbReference type="ARBA" id="ARBA00048173"/>
    </source>
</evidence>
<feature type="region of interest" description="Disordered" evidence="23">
    <location>
        <begin position="252"/>
        <end position="281"/>
    </location>
</feature>
<evidence type="ECO:0000256" key="11">
    <source>
        <dbReference type="ARBA" id="ARBA00022801"/>
    </source>
</evidence>
<dbReference type="Gene3D" id="3.30.420.10">
    <property type="entry name" value="Ribonuclease H-like superfamily/Ribonuclease H"/>
    <property type="match status" value="1"/>
</dbReference>
<dbReference type="OrthoDB" id="3054497at2759"/>
<dbReference type="GO" id="GO:0004190">
    <property type="term" value="F:aspartic-type endopeptidase activity"/>
    <property type="evidence" value="ECO:0007669"/>
    <property type="project" value="UniProtKB-KW"/>
</dbReference>
<keyword evidence="12" id="KW-0067">ATP-binding</keyword>
<keyword evidence="2" id="KW-0815">Transposition</keyword>
<dbReference type="InterPro" id="IPR013103">
    <property type="entry name" value="RVT_2"/>
</dbReference>
<dbReference type="InterPro" id="IPR054722">
    <property type="entry name" value="PolX-like_BBD"/>
</dbReference>
<comment type="catalytic activity">
    <reaction evidence="22">
        <text>DNA(n) + a 2'-deoxyribonucleoside 5'-triphosphate = DNA(n+1) + diphosphate</text>
        <dbReference type="Rhea" id="RHEA:22508"/>
        <dbReference type="Rhea" id="RHEA-COMP:17339"/>
        <dbReference type="Rhea" id="RHEA-COMP:17340"/>
        <dbReference type="ChEBI" id="CHEBI:33019"/>
        <dbReference type="ChEBI" id="CHEBI:61560"/>
        <dbReference type="ChEBI" id="CHEBI:173112"/>
        <dbReference type="EC" id="2.7.7.7"/>
    </reaction>
</comment>
<dbReference type="Pfam" id="PF22936">
    <property type="entry name" value="Pol_BBD"/>
    <property type="match status" value="1"/>
</dbReference>
<evidence type="ECO:0000256" key="15">
    <source>
        <dbReference type="ARBA" id="ARBA00022908"/>
    </source>
</evidence>
<keyword evidence="4" id="KW-0645">Protease</keyword>
<keyword evidence="8" id="KW-0547">Nucleotide-binding</keyword>
<dbReference type="SUPFAM" id="SSF53098">
    <property type="entry name" value="Ribonuclease H-like"/>
    <property type="match status" value="1"/>
</dbReference>
<gene>
    <name evidence="25" type="ORF">O181_018324</name>
</gene>
<dbReference type="GO" id="GO:0006310">
    <property type="term" value="P:DNA recombination"/>
    <property type="evidence" value="ECO:0007669"/>
    <property type="project" value="UniProtKB-KW"/>
</dbReference>
<keyword evidence="9" id="KW-0064">Aspartyl protease</keyword>
<keyword evidence="6" id="KW-0540">Nuclease</keyword>
<dbReference type="EMBL" id="AVOT02005250">
    <property type="protein sequence ID" value="MBW0478609.1"/>
    <property type="molecule type" value="Genomic_DNA"/>
</dbReference>
<keyword evidence="19" id="KW-0233">DNA recombination</keyword>
<evidence type="ECO:0000256" key="16">
    <source>
        <dbReference type="ARBA" id="ARBA00022918"/>
    </source>
</evidence>
<evidence type="ECO:0000256" key="10">
    <source>
        <dbReference type="ARBA" id="ARBA00022759"/>
    </source>
</evidence>
<dbReference type="GO" id="GO:0003887">
    <property type="term" value="F:DNA-directed DNA polymerase activity"/>
    <property type="evidence" value="ECO:0007669"/>
    <property type="project" value="UniProtKB-KW"/>
</dbReference>
<evidence type="ECO:0000256" key="1">
    <source>
        <dbReference type="ARBA" id="ARBA00002180"/>
    </source>
</evidence>
<name>A0A9Q3C7H5_9BASI</name>
<organism evidence="25 26">
    <name type="scientific">Austropuccinia psidii MF-1</name>
    <dbReference type="NCBI Taxonomy" id="1389203"/>
    <lineage>
        <taxon>Eukaryota</taxon>
        <taxon>Fungi</taxon>
        <taxon>Dikarya</taxon>
        <taxon>Basidiomycota</taxon>
        <taxon>Pucciniomycotina</taxon>
        <taxon>Pucciniomycetes</taxon>
        <taxon>Pucciniales</taxon>
        <taxon>Sphaerophragmiaceae</taxon>
        <taxon>Austropuccinia</taxon>
    </lineage>
</organism>
<comment type="caution">
    <text evidence="25">The sequence shown here is derived from an EMBL/GenBank/DDBJ whole genome shotgun (WGS) entry which is preliminary data.</text>
</comment>
<dbReference type="InterPro" id="IPR057670">
    <property type="entry name" value="SH3_retrovirus"/>
</dbReference>
<dbReference type="InterPro" id="IPR036397">
    <property type="entry name" value="RNaseH_sf"/>
</dbReference>
<dbReference type="GO" id="GO:0046872">
    <property type="term" value="F:metal ion binding"/>
    <property type="evidence" value="ECO:0007669"/>
    <property type="project" value="UniProtKB-KW"/>
</dbReference>
<dbReference type="PANTHER" id="PTHR42648:SF11">
    <property type="entry name" value="TRANSPOSON TY4-P GAG-POL POLYPROTEIN"/>
    <property type="match status" value="1"/>
</dbReference>
<evidence type="ECO:0000256" key="18">
    <source>
        <dbReference type="ARBA" id="ARBA00023113"/>
    </source>
</evidence>
<evidence type="ECO:0000256" key="17">
    <source>
        <dbReference type="ARBA" id="ARBA00022932"/>
    </source>
</evidence>
<sequence length="1297" mass="145762">MGPEAQTGSAAARNGIPMLSDNNYADWNASIRAYFLFIGFLDYVDGDVSPPSEDGGDLHLKYCEQKQKAAGVICQSLNTNNRAKFLNRSNEKDPITLYNVIINYYQSNQSTNQARVFCNLLSINCKDNEINDFISKIRIQLMYMNSVGIRVGNPTISSVVDISDELLAEIIVSKLSQGYDGLKRLIYEQRPLLTDKIISKIDDYIRDSGNSLNNTNNNIKNESAFFNKRGPFCKNGVHNPLTKHLAEDCRQLKKKKGKKNSSDKSEKVKHTQATQFKESDSSDNESHVVKFSKAFKANSNSSEASIYLDSAASCHMVGGSLDLFRNFKRGSFRVETANGSYTNALGSGDVSFIYKGKIITLKCIYVPNIKENLISMGKLWKQGFRIEKLTNDRFSIRRGDFTLMNGFVKDNMFHLDLALTKVYQSHVSKLSESTLHNRAGHPNDVVLRQMFPQVKNPPFCEACAVGKSHQLPYKGKLRKAPYAGHTVHSDLSGKISPSTIGGGQYYLKFTDDFSKFKTVYILKNKSETCEAIKNYVNQVKTTQNKPIKVMVNDNGGEYLSGDIQEFIDKEGIRMEFTAPYSPQQNSVSERGNSVFLENITPAVPANKETPFEIWHGRPFNLSRLRSFGCLCFVNIPKVKRHGKFSPTAKRGIFLGYDNYKHNYRVMLLNGKIVYSHDVIFDENTFPLPPSELNIIPSSMADEDHFLKNTSSSPSNHPPSATNKEAIIQEPSPLPSRRPGWDILLTSNTAPKDVSSNLDEANILQGKRRKAKMTIISHLSKNPKSWDDAMKQPDKKNWVNALNNELHNLTSRGVIETVPLPPGKRAIGFSVQFKRKFDSDNNLVKNKVRICAQGFSQKPGVDYDNTFSPTGKFSSLRALLYVASNKKLEVHHMDAVAAFLNPSLNEEIYMKIPTFIKRSNKDEVWKLHRPLYGLKQSSRYWYLDISDFFESIGLKPSSADPGLFISTLKDWQCFVHIHVDDLTVASNDISRFKTLISKRFEMEDLGPATSLLGMKVIKRDGYYFLSQSSYITDLLDSYDMKNCKPVSTPMVPNSRLQEATDGERKEFEVLNINYRQAVGKISYLQVATRGDLAFVTSQLSQHLEKPGIKHWLAFKHLLRYLQGTKQLALRLGGDSLSLSIFCDADFANCKDTRKSVSGFMTKIGDSSITWKSRKQSTVSTSSCEAEYKAQYEGGKEALWTGILLKDLGVNIFYPLVICADNQGAIALAGNSQITDRNKHFDTIFHWTQEQVKGNKLRLSYIPSQQMPADGLTKALAKPAHLRFVTNLGLVDPKSEGGC</sequence>
<keyword evidence="15" id="KW-0229">DNA integration</keyword>
<evidence type="ECO:0000256" key="19">
    <source>
        <dbReference type="ARBA" id="ARBA00023172"/>
    </source>
</evidence>
<evidence type="ECO:0000256" key="5">
    <source>
        <dbReference type="ARBA" id="ARBA00022695"/>
    </source>
</evidence>
<accession>A0A9Q3C7H5</accession>
<keyword evidence="18" id="KW-0917">Virion maturation</keyword>
<comment type="function">
    <text evidence="1">The aspartyl protease (PR) mediates the proteolytic cleavages of the Gag and Gag-Pol polyproteins after assembly of the VLP.</text>
</comment>
<evidence type="ECO:0000256" key="20">
    <source>
        <dbReference type="ARBA" id="ARBA00023268"/>
    </source>
</evidence>
<evidence type="ECO:0000256" key="8">
    <source>
        <dbReference type="ARBA" id="ARBA00022741"/>
    </source>
</evidence>
<dbReference type="InterPro" id="IPR039537">
    <property type="entry name" value="Retrotran_Ty1/copia-like"/>
</dbReference>
<evidence type="ECO:0000313" key="25">
    <source>
        <dbReference type="EMBL" id="MBW0478609.1"/>
    </source>
</evidence>
<keyword evidence="17" id="KW-0239">DNA-directed DNA polymerase</keyword>
<evidence type="ECO:0000256" key="12">
    <source>
        <dbReference type="ARBA" id="ARBA00022840"/>
    </source>
</evidence>
<evidence type="ECO:0000256" key="23">
    <source>
        <dbReference type="SAM" id="MobiDB-lite"/>
    </source>
</evidence>
<keyword evidence="26" id="KW-1185">Reference proteome</keyword>